<keyword evidence="5 7" id="KW-1133">Transmembrane helix</keyword>
<organism evidence="10">
    <name type="scientific">Schizophyllum commune (strain H4-8 / FGSC 9210)</name>
    <name type="common">Split gill fungus</name>
    <dbReference type="NCBI Taxonomy" id="578458"/>
    <lineage>
        <taxon>Eukaryota</taxon>
        <taxon>Fungi</taxon>
        <taxon>Dikarya</taxon>
        <taxon>Basidiomycota</taxon>
        <taxon>Agaricomycotina</taxon>
        <taxon>Agaricomycetes</taxon>
        <taxon>Agaricomycetidae</taxon>
        <taxon>Agaricales</taxon>
        <taxon>Schizophyllaceae</taxon>
        <taxon>Schizophyllum</taxon>
    </lineage>
</organism>
<feature type="transmembrane region" description="Helical" evidence="7">
    <location>
        <begin position="288"/>
        <end position="309"/>
    </location>
</feature>
<gene>
    <name evidence="9" type="ORF">SCHCODRAFT_234149</name>
</gene>
<sequence length="490" mass="54423">MWLGPARAGAFGILRASPLLPCRTFSARAFVGAPRVPSPYRQFSWTRNLAARIPPGNRHTRDGPPELERLSETVREQAQAEQAEELGTFYETVARPGVARQVLWFVGFSAFAFSTAAWLTERSTNYWVDTIRYGSSWVAVTNLNLRIKQQQALVEKLRGYHRSIHSFLSAFPITVRANVSKLFVTIFQPIADASAPKKAVWKVVAATSVVFILQNIPRFQPFMRKYFVHSALSGMSITMLTSTFAHAEIIHFLVNMFALEGFGSSTAVHFMKRADLDEVHGLFEASPFWHFVAFFCVAGAFSSLTQHVVQVKVTYPRLIRQYAAALARQAATAASAVGRTKTWADAVQRATPARRRWFPRPTPIEKTPVSEVQVLQGKLKRALLPSLGASGAVYSCLVITALAFPNAEVALFFPPGFSMNIQTGVAGAIIFDLTGIILGWSFMAHWAHLGGALFGYLYYYYGPDLWSDLRREVHAMALRSQGDGPVKRLA</sequence>
<dbReference type="GeneID" id="9595573"/>
<feature type="transmembrane region" description="Helical" evidence="7">
    <location>
        <begin position="410"/>
        <end position="431"/>
    </location>
</feature>
<evidence type="ECO:0000259" key="8">
    <source>
        <dbReference type="Pfam" id="PF01694"/>
    </source>
</evidence>
<dbReference type="PANTHER" id="PTHR43731:SF14">
    <property type="entry name" value="PRESENILIN-ASSOCIATED RHOMBOID-LIKE PROTEIN, MITOCHONDRIAL"/>
    <property type="match status" value="1"/>
</dbReference>
<dbReference type="GO" id="GO:0016020">
    <property type="term" value="C:membrane"/>
    <property type="evidence" value="ECO:0007669"/>
    <property type="project" value="UniProtKB-SubCell"/>
</dbReference>
<dbReference type="GO" id="GO:0004252">
    <property type="term" value="F:serine-type endopeptidase activity"/>
    <property type="evidence" value="ECO:0007669"/>
    <property type="project" value="InterPro"/>
</dbReference>
<dbReference type="STRING" id="578458.D8Q0R1"/>
<dbReference type="eggNOG" id="KOG2980">
    <property type="taxonomic scope" value="Eukaryota"/>
</dbReference>
<dbReference type="InterPro" id="IPR035952">
    <property type="entry name" value="Rhomboid-like_sf"/>
</dbReference>
<evidence type="ECO:0000256" key="1">
    <source>
        <dbReference type="ARBA" id="ARBA00004141"/>
    </source>
</evidence>
<dbReference type="GO" id="GO:0006465">
    <property type="term" value="P:signal peptide processing"/>
    <property type="evidence" value="ECO:0007669"/>
    <property type="project" value="TreeGrafter"/>
</dbReference>
<evidence type="ECO:0000256" key="6">
    <source>
        <dbReference type="ARBA" id="ARBA00023136"/>
    </source>
</evidence>
<keyword evidence="3 7" id="KW-0812">Transmembrane</keyword>
<dbReference type="Gene3D" id="1.20.1540.10">
    <property type="entry name" value="Rhomboid-like"/>
    <property type="match status" value="1"/>
</dbReference>
<feature type="transmembrane region" description="Helical" evidence="7">
    <location>
        <begin position="443"/>
        <end position="461"/>
    </location>
</feature>
<feature type="domain" description="Peptidase S54 rhomboid" evidence="8">
    <location>
        <begin position="381"/>
        <end position="461"/>
    </location>
</feature>
<dbReference type="HOGENOM" id="CLU_034022_1_1_1"/>
<evidence type="ECO:0000313" key="10">
    <source>
        <dbReference type="Proteomes" id="UP000007431"/>
    </source>
</evidence>
<evidence type="ECO:0000256" key="3">
    <source>
        <dbReference type="ARBA" id="ARBA00022692"/>
    </source>
</evidence>
<dbReference type="Pfam" id="PF01694">
    <property type="entry name" value="Rhomboid"/>
    <property type="match status" value="1"/>
</dbReference>
<dbReference type="InterPro" id="IPR050925">
    <property type="entry name" value="Rhomboid_protease_S54"/>
</dbReference>
<comment type="subcellular location">
    <subcellularLocation>
        <location evidence="1">Membrane</location>
        <topology evidence="1">Multi-pass membrane protein</topology>
    </subcellularLocation>
</comment>
<dbReference type="RefSeq" id="XP_003032701.1">
    <property type="nucleotide sequence ID" value="XM_003032655.1"/>
</dbReference>
<feature type="transmembrane region" description="Helical" evidence="7">
    <location>
        <begin position="382"/>
        <end position="404"/>
    </location>
</feature>
<keyword evidence="4" id="KW-0378">Hydrolase</keyword>
<evidence type="ECO:0000256" key="7">
    <source>
        <dbReference type="SAM" id="Phobius"/>
    </source>
</evidence>
<dbReference type="SUPFAM" id="SSF144091">
    <property type="entry name" value="Rhomboid-like"/>
    <property type="match status" value="1"/>
</dbReference>
<dbReference type="InterPro" id="IPR022764">
    <property type="entry name" value="Peptidase_S54_rhomboid_dom"/>
</dbReference>
<dbReference type="OrthoDB" id="10260614at2759"/>
<feature type="transmembrane region" description="Helical" evidence="7">
    <location>
        <begin position="102"/>
        <end position="120"/>
    </location>
</feature>
<reference evidence="9 10" key="1">
    <citation type="journal article" date="2010" name="Nat. Biotechnol.">
        <title>Genome sequence of the model mushroom Schizophyllum commune.</title>
        <authorList>
            <person name="Ohm R.A."/>
            <person name="de Jong J.F."/>
            <person name="Lugones L.G."/>
            <person name="Aerts A."/>
            <person name="Kothe E."/>
            <person name="Stajich J.E."/>
            <person name="de Vries R.P."/>
            <person name="Record E."/>
            <person name="Levasseur A."/>
            <person name="Baker S.E."/>
            <person name="Bartholomew K.A."/>
            <person name="Coutinho P.M."/>
            <person name="Erdmann S."/>
            <person name="Fowler T.J."/>
            <person name="Gathman A.C."/>
            <person name="Lombard V."/>
            <person name="Henrissat B."/>
            <person name="Knabe N."/>
            <person name="Kuees U."/>
            <person name="Lilly W.W."/>
            <person name="Lindquist E."/>
            <person name="Lucas S."/>
            <person name="Magnuson J.K."/>
            <person name="Piumi F."/>
            <person name="Raudaskoski M."/>
            <person name="Salamov A."/>
            <person name="Schmutz J."/>
            <person name="Schwarze F.W.M.R."/>
            <person name="vanKuyk P.A."/>
            <person name="Horton J.S."/>
            <person name="Grigoriev I.V."/>
            <person name="Woesten H.A.B."/>
        </authorList>
    </citation>
    <scope>NUCLEOTIDE SEQUENCE [LARGE SCALE GENOMIC DNA]</scope>
    <source>
        <strain evidence="10">H4-8 / FGSC 9210</strain>
    </source>
</reference>
<protein>
    <recommendedName>
        <fullName evidence="8">Peptidase S54 rhomboid domain-containing protein</fullName>
    </recommendedName>
</protein>
<dbReference type="OMA" id="RSFMHHP"/>
<evidence type="ECO:0000256" key="5">
    <source>
        <dbReference type="ARBA" id="ARBA00022989"/>
    </source>
</evidence>
<dbReference type="Proteomes" id="UP000007431">
    <property type="component" value="Unassembled WGS sequence"/>
</dbReference>
<dbReference type="PANTHER" id="PTHR43731">
    <property type="entry name" value="RHOMBOID PROTEASE"/>
    <property type="match status" value="1"/>
</dbReference>
<dbReference type="VEuPathDB" id="FungiDB:SCHCODRAFT_02572308"/>
<accession>D8Q0R1</accession>
<evidence type="ECO:0000256" key="4">
    <source>
        <dbReference type="ARBA" id="ARBA00022801"/>
    </source>
</evidence>
<name>D8Q0R1_SCHCM</name>
<proteinExistence type="inferred from homology"/>
<evidence type="ECO:0000256" key="2">
    <source>
        <dbReference type="ARBA" id="ARBA00009045"/>
    </source>
</evidence>
<evidence type="ECO:0000313" key="9">
    <source>
        <dbReference type="EMBL" id="EFI97798.1"/>
    </source>
</evidence>
<dbReference type="KEGG" id="scm:SCHCO_02572308"/>
<dbReference type="AlphaFoldDB" id="D8Q0R1"/>
<comment type="similarity">
    <text evidence="2">Belongs to the peptidase S54 family.</text>
</comment>
<dbReference type="EMBL" id="GL377305">
    <property type="protein sequence ID" value="EFI97798.1"/>
    <property type="molecule type" value="Genomic_DNA"/>
</dbReference>
<keyword evidence="6 7" id="KW-0472">Membrane</keyword>
<dbReference type="InParanoid" id="D8Q0R1"/>
<keyword evidence="10" id="KW-1185">Reference proteome</keyword>